<keyword evidence="12" id="KW-1185">Reference proteome</keyword>
<evidence type="ECO:0000313" key="11">
    <source>
        <dbReference type="EMBL" id="NDY55146.1"/>
    </source>
</evidence>
<comment type="subcellular location">
    <subcellularLocation>
        <location evidence="8">Cytoplasm</location>
    </subcellularLocation>
</comment>
<dbReference type="InterPro" id="IPR002582">
    <property type="entry name" value="ACPS"/>
</dbReference>
<evidence type="ECO:0000256" key="7">
    <source>
        <dbReference type="ARBA" id="ARBA00023160"/>
    </source>
</evidence>
<keyword evidence="2 8" id="KW-0808">Transferase</keyword>
<proteinExistence type="inferred from homology"/>
<dbReference type="InterPro" id="IPR008278">
    <property type="entry name" value="4-PPantetheinyl_Trfase_dom"/>
</dbReference>
<feature type="compositionally biased region" description="Low complexity" evidence="9">
    <location>
        <begin position="149"/>
        <end position="160"/>
    </location>
</feature>
<sequence>MIVGLGLDVVELSRIAKAHERFGEAFAKRILTADEMAARTGRDPVLTLAGCFSAKEAAVKALGTGFADGITFQCLEVLPDPLGRPVLRLFGPAAARARQIGATAFHVSLTHDRGMAAAVVVAEGPPPAPRMAQVASPCSGCAGAPGGPDLLSPLPSCGPDADPGLWRGPGERIFPDPAAKRRHPGRRPRGRSS</sequence>
<evidence type="ECO:0000256" key="8">
    <source>
        <dbReference type="HAMAP-Rule" id="MF_00101"/>
    </source>
</evidence>
<dbReference type="GO" id="GO:0005737">
    <property type="term" value="C:cytoplasm"/>
    <property type="evidence" value="ECO:0007669"/>
    <property type="project" value="UniProtKB-SubCell"/>
</dbReference>
<evidence type="ECO:0000259" key="10">
    <source>
        <dbReference type="Pfam" id="PF01648"/>
    </source>
</evidence>
<dbReference type="HAMAP" id="MF_00101">
    <property type="entry name" value="AcpS"/>
    <property type="match status" value="1"/>
</dbReference>
<evidence type="ECO:0000256" key="1">
    <source>
        <dbReference type="ARBA" id="ARBA00022516"/>
    </source>
</evidence>
<gene>
    <name evidence="8 11" type="primary">acpS</name>
    <name evidence="11" type="ORF">G3N56_00100</name>
</gene>
<evidence type="ECO:0000256" key="6">
    <source>
        <dbReference type="ARBA" id="ARBA00023098"/>
    </source>
</evidence>
<evidence type="ECO:0000313" key="12">
    <source>
        <dbReference type="Proteomes" id="UP000469724"/>
    </source>
</evidence>
<comment type="catalytic activity">
    <reaction evidence="8">
        <text>apo-[ACP] + CoA = holo-[ACP] + adenosine 3',5'-bisphosphate + H(+)</text>
        <dbReference type="Rhea" id="RHEA:12068"/>
        <dbReference type="Rhea" id="RHEA-COMP:9685"/>
        <dbReference type="Rhea" id="RHEA-COMP:9690"/>
        <dbReference type="ChEBI" id="CHEBI:15378"/>
        <dbReference type="ChEBI" id="CHEBI:29999"/>
        <dbReference type="ChEBI" id="CHEBI:57287"/>
        <dbReference type="ChEBI" id="CHEBI:58343"/>
        <dbReference type="ChEBI" id="CHEBI:64479"/>
        <dbReference type="EC" id="2.7.8.7"/>
    </reaction>
</comment>
<organism evidence="11 12">
    <name type="scientific">Desulfolutivibrio sulfodismutans</name>
    <dbReference type="NCBI Taxonomy" id="63561"/>
    <lineage>
        <taxon>Bacteria</taxon>
        <taxon>Pseudomonadati</taxon>
        <taxon>Thermodesulfobacteriota</taxon>
        <taxon>Desulfovibrionia</taxon>
        <taxon>Desulfovibrionales</taxon>
        <taxon>Desulfovibrionaceae</taxon>
        <taxon>Desulfolutivibrio</taxon>
    </lineage>
</organism>
<keyword evidence="8" id="KW-0963">Cytoplasm</keyword>
<dbReference type="InterPro" id="IPR004568">
    <property type="entry name" value="Ppantetheine-prot_Trfase_dom"/>
</dbReference>
<dbReference type="Pfam" id="PF01648">
    <property type="entry name" value="ACPS"/>
    <property type="match status" value="1"/>
</dbReference>
<dbReference type="AlphaFoldDB" id="A0A7K3NG33"/>
<dbReference type="GO" id="GO:0006633">
    <property type="term" value="P:fatty acid biosynthetic process"/>
    <property type="evidence" value="ECO:0007669"/>
    <property type="project" value="UniProtKB-UniRule"/>
</dbReference>
<dbReference type="GO" id="GO:0008897">
    <property type="term" value="F:holo-[acyl-carrier-protein] synthase activity"/>
    <property type="evidence" value="ECO:0007669"/>
    <property type="project" value="UniProtKB-UniRule"/>
</dbReference>
<evidence type="ECO:0000256" key="9">
    <source>
        <dbReference type="SAM" id="MobiDB-lite"/>
    </source>
</evidence>
<dbReference type="EMBL" id="JAAGRQ010000001">
    <property type="protein sequence ID" value="NDY55146.1"/>
    <property type="molecule type" value="Genomic_DNA"/>
</dbReference>
<comment type="caution">
    <text evidence="11">The sequence shown here is derived from an EMBL/GenBank/DDBJ whole genome shotgun (WGS) entry which is preliminary data.</text>
</comment>
<evidence type="ECO:0000256" key="4">
    <source>
        <dbReference type="ARBA" id="ARBA00022832"/>
    </source>
</evidence>
<protein>
    <recommendedName>
        <fullName evidence="8">Holo-[acyl-carrier-protein] synthase</fullName>
        <shortName evidence="8">Holo-ACP synthase</shortName>
        <ecNumber evidence="8">2.7.8.7</ecNumber>
    </recommendedName>
    <alternativeName>
        <fullName evidence="8">4'-phosphopantetheinyl transferase AcpS</fullName>
    </alternativeName>
</protein>
<reference evidence="11 12" key="1">
    <citation type="submission" date="2020-02" db="EMBL/GenBank/DDBJ databases">
        <title>Comparative genomics of sulfur disproportionating microorganisms.</title>
        <authorList>
            <person name="Ward L.M."/>
            <person name="Bertran E."/>
            <person name="Johnston D.T."/>
        </authorList>
    </citation>
    <scope>NUCLEOTIDE SEQUENCE [LARGE SCALE GENOMIC DNA]</scope>
    <source>
        <strain evidence="11 12">DSM 3696</strain>
    </source>
</reference>
<keyword evidence="1 8" id="KW-0444">Lipid biosynthesis</keyword>
<evidence type="ECO:0000256" key="5">
    <source>
        <dbReference type="ARBA" id="ARBA00022842"/>
    </source>
</evidence>
<dbReference type="InterPro" id="IPR037143">
    <property type="entry name" value="4-PPantetheinyl_Trfase_dom_sf"/>
</dbReference>
<feature type="binding site" evidence="8">
    <location>
        <position position="56"/>
    </location>
    <ligand>
        <name>Mg(2+)</name>
        <dbReference type="ChEBI" id="CHEBI:18420"/>
    </ligand>
</feature>
<keyword evidence="7 8" id="KW-0275">Fatty acid biosynthesis</keyword>
<dbReference type="NCBIfam" id="TIGR00556">
    <property type="entry name" value="pantethn_trn"/>
    <property type="match status" value="1"/>
</dbReference>
<keyword evidence="4 8" id="KW-0276">Fatty acid metabolism</keyword>
<comment type="function">
    <text evidence="8">Transfers the 4'-phosphopantetheine moiety from coenzyme A to a Ser of acyl-carrier-protein.</text>
</comment>
<dbReference type="NCBIfam" id="TIGR00516">
    <property type="entry name" value="acpS"/>
    <property type="match status" value="1"/>
</dbReference>
<dbReference type="Gene3D" id="3.90.470.20">
    <property type="entry name" value="4'-phosphopantetheinyl transferase domain"/>
    <property type="match status" value="1"/>
</dbReference>
<dbReference type="EC" id="2.7.8.7" evidence="8"/>
<dbReference type="GO" id="GO:0000287">
    <property type="term" value="F:magnesium ion binding"/>
    <property type="evidence" value="ECO:0007669"/>
    <property type="project" value="UniProtKB-UniRule"/>
</dbReference>
<feature type="region of interest" description="Disordered" evidence="9">
    <location>
        <begin position="149"/>
        <end position="193"/>
    </location>
</feature>
<keyword evidence="5 8" id="KW-0460">Magnesium</keyword>
<feature type="compositionally biased region" description="Basic residues" evidence="9">
    <location>
        <begin position="180"/>
        <end position="193"/>
    </location>
</feature>
<name>A0A7K3NG33_9BACT</name>
<accession>A0A7K3NG33</accession>
<feature type="binding site" evidence="8">
    <location>
        <position position="8"/>
    </location>
    <ligand>
        <name>Mg(2+)</name>
        <dbReference type="ChEBI" id="CHEBI:18420"/>
    </ligand>
</feature>
<keyword evidence="6 8" id="KW-0443">Lipid metabolism</keyword>
<comment type="cofactor">
    <cofactor evidence="8">
        <name>Mg(2+)</name>
        <dbReference type="ChEBI" id="CHEBI:18420"/>
    </cofactor>
</comment>
<feature type="domain" description="4'-phosphopantetheinyl transferase" evidence="10">
    <location>
        <begin position="4"/>
        <end position="97"/>
    </location>
</feature>
<dbReference type="SUPFAM" id="SSF56214">
    <property type="entry name" value="4'-phosphopantetheinyl transferase"/>
    <property type="match status" value="1"/>
</dbReference>
<evidence type="ECO:0000256" key="2">
    <source>
        <dbReference type="ARBA" id="ARBA00022679"/>
    </source>
</evidence>
<keyword evidence="3 8" id="KW-0479">Metal-binding</keyword>
<comment type="similarity">
    <text evidence="8">Belongs to the P-Pant transferase superfamily. AcpS family.</text>
</comment>
<dbReference type="Proteomes" id="UP000469724">
    <property type="component" value="Unassembled WGS sequence"/>
</dbReference>
<evidence type="ECO:0000256" key="3">
    <source>
        <dbReference type="ARBA" id="ARBA00022723"/>
    </source>
</evidence>